<dbReference type="Proteomes" id="UP000076023">
    <property type="component" value="Unassembled WGS sequence"/>
</dbReference>
<name>A0A146G3U2_TERSA</name>
<proteinExistence type="predicted"/>
<sequence length="168" mass="17936">MSTDTDCPMSTKPQAEHDWLNKFVGEWTFEGECQMGPDQPPMTFSGTESARLLGGLWVQAEAKGTMPGGGVSTSLFAVTFDPAKGAYVGTFVASVSAFLWVYEGQVDDSGNKLVLNTVGPDMSGSGGTANYRDITEFTPDGLRILTSEVQGADGGWTQLVRMTFTRTA</sequence>
<dbReference type="RefSeq" id="WP_202815885.1">
    <property type="nucleotide sequence ID" value="NZ_BDCO01000002.1"/>
</dbReference>
<evidence type="ECO:0000313" key="2">
    <source>
        <dbReference type="Proteomes" id="UP000076023"/>
    </source>
</evidence>
<dbReference type="STRING" id="690879.TSACC_291"/>
<dbReference type="EMBL" id="BDCO01000002">
    <property type="protein sequence ID" value="GAT31697.1"/>
    <property type="molecule type" value="Genomic_DNA"/>
</dbReference>
<reference evidence="2" key="1">
    <citation type="journal article" date="2017" name="Genome Announc.">
        <title>Draft Genome Sequence of Terrimicrobium sacchariphilum NM-5T, a Facultative Anaerobic Soil Bacterium of the Class Spartobacteria.</title>
        <authorList>
            <person name="Qiu Y.L."/>
            <person name="Tourlousse D.M."/>
            <person name="Matsuura N."/>
            <person name="Ohashi A."/>
            <person name="Sekiguchi Y."/>
        </authorList>
    </citation>
    <scope>NUCLEOTIDE SEQUENCE [LARGE SCALE GENOMIC DNA]</scope>
    <source>
        <strain evidence="2">NM-5</strain>
    </source>
</reference>
<evidence type="ECO:0000313" key="1">
    <source>
        <dbReference type="EMBL" id="GAT31697.1"/>
    </source>
</evidence>
<comment type="caution">
    <text evidence="1">The sequence shown here is derived from an EMBL/GenBank/DDBJ whole genome shotgun (WGS) entry which is preliminary data.</text>
</comment>
<protein>
    <recommendedName>
        <fullName evidence="3">DUF1579 domain-containing protein</fullName>
    </recommendedName>
</protein>
<organism evidence="1 2">
    <name type="scientific">Terrimicrobium sacchariphilum</name>
    <dbReference type="NCBI Taxonomy" id="690879"/>
    <lineage>
        <taxon>Bacteria</taxon>
        <taxon>Pseudomonadati</taxon>
        <taxon>Verrucomicrobiota</taxon>
        <taxon>Terrimicrobiia</taxon>
        <taxon>Terrimicrobiales</taxon>
        <taxon>Terrimicrobiaceae</taxon>
        <taxon>Terrimicrobium</taxon>
    </lineage>
</organism>
<accession>A0A146G3U2</accession>
<dbReference type="InterPro" id="IPR011473">
    <property type="entry name" value="DUF1579"/>
</dbReference>
<dbReference type="AlphaFoldDB" id="A0A146G3U2"/>
<dbReference type="InParanoid" id="A0A146G3U2"/>
<gene>
    <name evidence="1" type="ORF">TSACC_291</name>
</gene>
<evidence type="ECO:0008006" key="3">
    <source>
        <dbReference type="Google" id="ProtNLM"/>
    </source>
</evidence>
<dbReference type="Pfam" id="PF07617">
    <property type="entry name" value="DUF1579"/>
    <property type="match status" value="1"/>
</dbReference>
<keyword evidence="2" id="KW-1185">Reference proteome</keyword>